<dbReference type="InterPro" id="IPR024072">
    <property type="entry name" value="DHFR-like_dom_sf"/>
</dbReference>
<comment type="subunit">
    <text evidence="3">Homodimer.</text>
</comment>
<feature type="domain" description="Bacterial bifunctional deaminase-reductase C-terminal" evidence="10">
    <location>
        <begin position="2"/>
        <end position="212"/>
    </location>
</feature>
<dbReference type="PANTHER" id="PTHR38011">
    <property type="entry name" value="DIHYDROFOLATE REDUCTASE FAMILY PROTEIN (AFU_ORTHOLOGUE AFUA_8G06820)"/>
    <property type="match status" value="1"/>
</dbReference>
<dbReference type="PANTHER" id="PTHR38011:SF7">
    <property type="entry name" value="2,5-DIAMINO-6-RIBOSYLAMINO-4(3H)-PYRIMIDINONE 5'-PHOSPHATE REDUCTASE"/>
    <property type="match status" value="1"/>
</dbReference>
<proteinExistence type="inferred from homology"/>
<dbReference type="EC" id="1.1.1.302" evidence="9"/>
<dbReference type="RefSeq" id="WP_124953474.1">
    <property type="nucleotide sequence ID" value="NZ_RRCH01000003.1"/>
</dbReference>
<dbReference type="EMBL" id="RRCH01000003">
    <property type="protein sequence ID" value="RRJ33607.1"/>
    <property type="molecule type" value="Genomic_DNA"/>
</dbReference>
<gene>
    <name evidence="11" type="ORF">EIK79_02070</name>
</gene>
<name>A0A3P3RJ94_9EURY</name>
<dbReference type="InterPro" id="IPR002734">
    <property type="entry name" value="RibDG_C"/>
</dbReference>
<keyword evidence="5" id="KW-0521">NADP</keyword>
<dbReference type="Pfam" id="PF01872">
    <property type="entry name" value="RibD_C"/>
    <property type="match status" value="1"/>
</dbReference>
<dbReference type="NCBIfam" id="TIGR00227">
    <property type="entry name" value="ribD_Cterm"/>
    <property type="match status" value="1"/>
</dbReference>
<evidence type="ECO:0000256" key="8">
    <source>
        <dbReference type="ARBA" id="ARBA00049020"/>
    </source>
</evidence>
<keyword evidence="6 11" id="KW-0560">Oxidoreductase</keyword>
<dbReference type="GO" id="GO:0008703">
    <property type="term" value="F:5-amino-6-(5-phosphoribosylamino)uracil reductase activity"/>
    <property type="evidence" value="ECO:0007669"/>
    <property type="project" value="InterPro"/>
</dbReference>
<evidence type="ECO:0000259" key="10">
    <source>
        <dbReference type="Pfam" id="PF01872"/>
    </source>
</evidence>
<comment type="similarity">
    <text evidence="2">Belongs to the HTP reductase family.</text>
</comment>
<dbReference type="InterPro" id="IPR011549">
    <property type="entry name" value="RibD_C"/>
</dbReference>
<evidence type="ECO:0000256" key="2">
    <source>
        <dbReference type="ARBA" id="ARBA00009723"/>
    </source>
</evidence>
<evidence type="ECO:0000256" key="4">
    <source>
        <dbReference type="ARBA" id="ARBA00022619"/>
    </source>
</evidence>
<reference evidence="11 12" key="1">
    <citation type="submission" date="2018-11" db="EMBL/GenBank/DDBJ databases">
        <title>Taxonoimc description of Halomarina strain SPP-AMP-1.</title>
        <authorList>
            <person name="Pal Y."/>
            <person name="Srinivasana K."/>
            <person name="Verma A."/>
            <person name="Kumar P."/>
        </authorList>
    </citation>
    <scope>NUCLEOTIDE SEQUENCE [LARGE SCALE GENOMIC DNA]</scope>
    <source>
        <strain evidence="11 12">SPP-AMP-1</strain>
    </source>
</reference>
<evidence type="ECO:0000313" key="12">
    <source>
        <dbReference type="Proteomes" id="UP000282322"/>
    </source>
</evidence>
<evidence type="ECO:0000256" key="5">
    <source>
        <dbReference type="ARBA" id="ARBA00022857"/>
    </source>
</evidence>
<dbReference type="OrthoDB" id="10178at2157"/>
<comment type="caution">
    <text evidence="11">The sequence shown here is derived from an EMBL/GenBank/DDBJ whole genome shotgun (WGS) entry which is preliminary data.</text>
</comment>
<dbReference type="Proteomes" id="UP000282322">
    <property type="component" value="Unassembled WGS sequence"/>
</dbReference>
<accession>A0A3P3RJ94</accession>
<dbReference type="GO" id="GO:0050661">
    <property type="term" value="F:NADP binding"/>
    <property type="evidence" value="ECO:0007669"/>
    <property type="project" value="InterPro"/>
</dbReference>
<evidence type="ECO:0000313" key="11">
    <source>
        <dbReference type="EMBL" id="RRJ33607.1"/>
    </source>
</evidence>
<keyword evidence="4" id="KW-0686">Riboflavin biosynthesis</keyword>
<dbReference type="UniPathway" id="UPA00275"/>
<dbReference type="NCBIfam" id="TIGR01508">
    <property type="entry name" value="rib_reduct_arch"/>
    <property type="match status" value="1"/>
</dbReference>
<protein>
    <recommendedName>
        <fullName evidence="9">2,5-diamino-6-(ribosylamino)-4(3H)-pyrimidinone 5'-phosphate reductase</fullName>
        <ecNumber evidence="9">1.1.1.302</ecNumber>
    </recommendedName>
</protein>
<comment type="catalytic activity">
    <reaction evidence="8">
        <text>2,5-diamino-6-(1-D-ribitylamino)pyrimidin-4(3H)-one 5'-phosphate + NADP(+) = 2,5-diamino-6-(1-D-ribosylamino)pyrimidin-4(3H)-one 5'-phosphate + NADPH + H(+)</text>
        <dbReference type="Rhea" id="RHEA:27278"/>
        <dbReference type="ChEBI" id="CHEBI:15378"/>
        <dbReference type="ChEBI" id="CHEBI:57783"/>
        <dbReference type="ChEBI" id="CHEBI:58349"/>
        <dbReference type="ChEBI" id="CHEBI:58890"/>
        <dbReference type="ChEBI" id="CHEBI:59545"/>
        <dbReference type="EC" id="1.1.1.302"/>
    </reaction>
</comment>
<dbReference type="InterPro" id="IPR050765">
    <property type="entry name" value="Riboflavin_Biosynth_HTPR"/>
</dbReference>
<keyword evidence="12" id="KW-1185">Reference proteome</keyword>
<comment type="pathway">
    <text evidence="1">Cofactor biosynthesis; riboflavin biosynthesis.</text>
</comment>
<dbReference type="GO" id="GO:0009231">
    <property type="term" value="P:riboflavin biosynthetic process"/>
    <property type="evidence" value="ECO:0007669"/>
    <property type="project" value="UniProtKB-UniPathway"/>
</dbReference>
<organism evidence="11 12">
    <name type="scientific">Halocatena pleomorpha</name>
    <dbReference type="NCBI Taxonomy" id="1785090"/>
    <lineage>
        <taxon>Archaea</taxon>
        <taxon>Methanobacteriati</taxon>
        <taxon>Methanobacteriota</taxon>
        <taxon>Stenosarchaea group</taxon>
        <taxon>Halobacteria</taxon>
        <taxon>Halobacteriales</taxon>
        <taxon>Natronomonadaceae</taxon>
        <taxon>Halocatena</taxon>
    </lineage>
</organism>
<dbReference type="SUPFAM" id="SSF53597">
    <property type="entry name" value="Dihydrofolate reductase-like"/>
    <property type="match status" value="1"/>
</dbReference>
<evidence type="ECO:0000256" key="6">
    <source>
        <dbReference type="ARBA" id="ARBA00023002"/>
    </source>
</evidence>
<dbReference type="Gene3D" id="3.40.430.10">
    <property type="entry name" value="Dihydrofolate Reductase, subunit A"/>
    <property type="match status" value="1"/>
</dbReference>
<evidence type="ECO:0000256" key="1">
    <source>
        <dbReference type="ARBA" id="ARBA00005104"/>
    </source>
</evidence>
<comment type="catalytic activity">
    <reaction evidence="7">
        <text>2,5-diamino-6-(1-D-ribitylamino)pyrimidin-4(3H)-one 5'-phosphate + NAD(+) = 2,5-diamino-6-(1-D-ribosylamino)pyrimidin-4(3H)-one 5'-phosphate + NADH + H(+)</text>
        <dbReference type="Rhea" id="RHEA:27274"/>
        <dbReference type="ChEBI" id="CHEBI:15378"/>
        <dbReference type="ChEBI" id="CHEBI:57540"/>
        <dbReference type="ChEBI" id="CHEBI:57945"/>
        <dbReference type="ChEBI" id="CHEBI:58890"/>
        <dbReference type="ChEBI" id="CHEBI:59545"/>
        <dbReference type="EC" id="1.1.1.302"/>
    </reaction>
</comment>
<evidence type="ECO:0000256" key="7">
    <source>
        <dbReference type="ARBA" id="ARBA00047550"/>
    </source>
</evidence>
<dbReference type="InterPro" id="IPR006401">
    <property type="entry name" value="Rib_reduct_arc"/>
</dbReference>
<dbReference type="AlphaFoldDB" id="A0A3P3RJ94"/>
<evidence type="ECO:0000256" key="3">
    <source>
        <dbReference type="ARBA" id="ARBA00011738"/>
    </source>
</evidence>
<sequence>MHVLVNAAMSADGKLATHRREQLRISGDADFARVDRRRAEVDAIVVGVGTVIADDPSLIRFDRERRSEIEPTGVPARVVVDSRGRTPLDAGLLSGDAPTYLLTSEATPPERRDAFRDAGARVIVAGTDRVNLPDAFGALEREGIERLLVEGGGELIFSCFEAELVDELSVYVGSLVIGGQDAPTLADGNGFVESFPALTLRGVERLGDGVLLRWRVENE</sequence>
<evidence type="ECO:0000256" key="9">
    <source>
        <dbReference type="NCBIfam" id="TIGR01508"/>
    </source>
</evidence>